<proteinExistence type="predicted"/>
<evidence type="ECO:0000313" key="1">
    <source>
        <dbReference type="EMBL" id="EAT34898.1"/>
    </source>
</evidence>
<evidence type="ECO:0000313" key="2">
    <source>
        <dbReference type="Proteomes" id="UP000682892"/>
    </source>
</evidence>
<dbReference type="eggNOG" id="KOG0028">
    <property type="taxonomic scope" value="Eukaryota"/>
</dbReference>
<dbReference type="Proteomes" id="UP000682892">
    <property type="component" value="Unassembled WGS sequence"/>
</dbReference>
<dbReference type="OMA" id="PEFEHMW"/>
<dbReference type="STRING" id="7159.Q16KS2"/>
<dbReference type="AlphaFoldDB" id="Q16KS2"/>
<reference evidence="1" key="1">
    <citation type="submission" date="2005-10" db="EMBL/GenBank/DDBJ databases">
        <authorList>
            <person name="Loftus B.J."/>
            <person name="Nene V.M."/>
            <person name="Hannick L.I."/>
            <person name="Bidwell S."/>
            <person name="Haas B."/>
            <person name="Amedeo P."/>
            <person name="Orvis J."/>
            <person name="Wortman J.R."/>
            <person name="White O.R."/>
            <person name="Salzberg S."/>
            <person name="Shumway M."/>
            <person name="Koo H."/>
            <person name="Zhao Y."/>
            <person name="Holmes M."/>
            <person name="Miller J."/>
            <person name="Schatz M."/>
            <person name="Pop M."/>
            <person name="Pai G."/>
            <person name="Utterback T."/>
            <person name="Rogers Y.-H."/>
            <person name="Kravitz S."/>
            <person name="Fraser C.M."/>
        </authorList>
    </citation>
    <scope>NUCLEOTIDE SEQUENCE</scope>
    <source>
        <strain evidence="1">Liverpool</strain>
    </source>
</reference>
<dbReference type="PhylomeDB" id="Q16KS2"/>
<protein>
    <submittedName>
        <fullName evidence="1">AAEL012892-PA</fullName>
    </submittedName>
</protein>
<dbReference type="PaxDb" id="7159-AAEL012892-PA"/>
<sequence>MLSLIIPNPLRPLYQYSLDRKNTRQHTYTCEQNAQILLRLEKDRARKYGSSGKLNFTASTSDLTTLPTSASIGGLQKSATTTTMVPMTSTTASTPVTASTTMTTPATELRAGSCNNETVSMGTLQYRSGIYPENSYIEVSGQCLPEFEHMW</sequence>
<organism evidence="1 2">
    <name type="scientific">Aedes aegypti</name>
    <name type="common">Yellowfever mosquito</name>
    <name type="synonym">Culex aegypti</name>
    <dbReference type="NCBI Taxonomy" id="7159"/>
    <lineage>
        <taxon>Eukaryota</taxon>
        <taxon>Metazoa</taxon>
        <taxon>Ecdysozoa</taxon>
        <taxon>Arthropoda</taxon>
        <taxon>Hexapoda</taxon>
        <taxon>Insecta</taxon>
        <taxon>Pterygota</taxon>
        <taxon>Neoptera</taxon>
        <taxon>Endopterygota</taxon>
        <taxon>Diptera</taxon>
        <taxon>Nematocera</taxon>
        <taxon>Culicoidea</taxon>
        <taxon>Culicidae</taxon>
        <taxon>Culicinae</taxon>
        <taxon>Aedini</taxon>
        <taxon>Aedes</taxon>
        <taxon>Stegomyia</taxon>
    </lineage>
</organism>
<reference evidence="1" key="3">
    <citation type="submission" date="2012-09" db="EMBL/GenBank/DDBJ databases">
        <authorList>
            <consortium name="VectorBase"/>
        </authorList>
    </citation>
    <scope>NUCLEOTIDE SEQUENCE</scope>
    <source>
        <strain evidence="1">Liverpool</strain>
    </source>
</reference>
<dbReference type="EMBL" id="CH477941">
    <property type="protein sequence ID" value="EAT34898.1"/>
    <property type="molecule type" value="Genomic_DNA"/>
</dbReference>
<accession>Q16KS2</accession>
<name>Q16KS2_AEDAE</name>
<dbReference type="HOGENOM" id="CLU_1772715_0_0_1"/>
<reference evidence="1" key="2">
    <citation type="journal article" date="2007" name="Science">
        <title>Genome sequence of Aedes aegypti, a major arbovirus vector.</title>
        <authorList>
            <person name="Nene V."/>
            <person name="Wortman J.R."/>
            <person name="Lawson D."/>
            <person name="Haas B."/>
            <person name="Kodira C."/>
            <person name="Tu Z.J."/>
            <person name="Loftus B."/>
            <person name="Xi Z."/>
            <person name="Megy K."/>
            <person name="Grabherr M."/>
            <person name="Ren Q."/>
            <person name="Zdobnov E.M."/>
            <person name="Lobo N.F."/>
            <person name="Campbell K.S."/>
            <person name="Brown S.E."/>
            <person name="Bonaldo M.F."/>
            <person name="Zhu J."/>
            <person name="Sinkins S.P."/>
            <person name="Hogenkamp D.G."/>
            <person name="Amedeo P."/>
            <person name="Arensburger P."/>
            <person name="Atkinson P.W."/>
            <person name="Bidwell S."/>
            <person name="Biedler J."/>
            <person name="Birney E."/>
            <person name="Bruggner R.V."/>
            <person name="Costas J."/>
            <person name="Coy M.R."/>
            <person name="Crabtree J."/>
            <person name="Crawford M."/>
            <person name="Debruyn B."/>
            <person name="Decaprio D."/>
            <person name="Eiglmeier K."/>
            <person name="Eisenstadt E."/>
            <person name="El-Dorry H."/>
            <person name="Gelbart W.M."/>
            <person name="Gomes S.L."/>
            <person name="Hammond M."/>
            <person name="Hannick L.I."/>
            <person name="Hogan J.R."/>
            <person name="Holmes M.H."/>
            <person name="Jaffe D."/>
            <person name="Johnston J.S."/>
            <person name="Kennedy R.C."/>
            <person name="Koo H."/>
            <person name="Kravitz S."/>
            <person name="Kriventseva E.V."/>
            <person name="Kulp D."/>
            <person name="Labutti K."/>
            <person name="Lee E."/>
            <person name="Li S."/>
            <person name="Lovin D.D."/>
            <person name="Mao C."/>
            <person name="Mauceli E."/>
            <person name="Menck C.F."/>
            <person name="Miller J.R."/>
            <person name="Montgomery P."/>
            <person name="Mori A."/>
            <person name="Nascimento A.L."/>
            <person name="Naveira H.F."/>
            <person name="Nusbaum C."/>
            <person name="O'leary S."/>
            <person name="Orvis J."/>
            <person name="Pertea M."/>
            <person name="Quesneville H."/>
            <person name="Reidenbach K.R."/>
            <person name="Rogers Y.H."/>
            <person name="Roth C.W."/>
            <person name="Schneider J.R."/>
            <person name="Schatz M."/>
            <person name="Shumway M."/>
            <person name="Stanke M."/>
            <person name="Stinson E.O."/>
            <person name="Tubio J.M."/>
            <person name="Vanzee J.P."/>
            <person name="Verjovski-Almeida S."/>
            <person name="Werner D."/>
            <person name="White O."/>
            <person name="Wyder S."/>
            <person name="Zeng Q."/>
            <person name="Zhao Q."/>
            <person name="Zhao Y."/>
            <person name="Hill C.A."/>
            <person name="Raikhel A.S."/>
            <person name="Soares M.B."/>
            <person name="Knudson D.L."/>
            <person name="Lee N.H."/>
            <person name="Galagan J."/>
            <person name="Salzberg S.L."/>
            <person name="Paulsen I.T."/>
            <person name="Dimopoulos G."/>
            <person name="Collins F.H."/>
            <person name="Birren B."/>
            <person name="Fraser-Liggett C.M."/>
            <person name="Severson D.W."/>
        </authorList>
    </citation>
    <scope>NUCLEOTIDE SEQUENCE [LARGE SCALE GENOMIC DNA]</scope>
    <source>
        <strain evidence="1">Liverpool</strain>
    </source>
</reference>
<dbReference type="VEuPathDB" id="VectorBase:AAEL019989"/>
<gene>
    <name evidence="1" type="ORF">AaeL_AAEL012892</name>
</gene>